<dbReference type="PANTHER" id="PTHR42928">
    <property type="entry name" value="TRICARBOXYLATE-BINDING PROTEIN"/>
    <property type="match status" value="1"/>
</dbReference>
<gene>
    <name evidence="3" type="ORF">FHW18_002319</name>
</gene>
<evidence type="ECO:0000313" key="3">
    <source>
        <dbReference type="EMBL" id="NYE83048.1"/>
    </source>
</evidence>
<comment type="caution">
    <text evidence="3">The sequence shown here is derived from an EMBL/GenBank/DDBJ whole genome shotgun (WGS) entry which is preliminary data.</text>
</comment>
<dbReference type="Pfam" id="PF03401">
    <property type="entry name" value="TctC"/>
    <property type="match status" value="1"/>
</dbReference>
<dbReference type="AlphaFoldDB" id="A0A7Y9IV32"/>
<dbReference type="InterPro" id="IPR006311">
    <property type="entry name" value="TAT_signal"/>
</dbReference>
<dbReference type="InterPro" id="IPR005064">
    <property type="entry name" value="BUG"/>
</dbReference>
<dbReference type="Gene3D" id="3.40.190.150">
    <property type="entry name" value="Bordetella uptake gene, domain 1"/>
    <property type="match status" value="1"/>
</dbReference>
<feature type="signal peptide" evidence="2">
    <location>
        <begin position="1"/>
        <end position="27"/>
    </location>
</feature>
<proteinExistence type="inferred from homology"/>
<keyword evidence="4" id="KW-1185">Reference proteome</keyword>
<dbReference type="SUPFAM" id="SSF53850">
    <property type="entry name" value="Periplasmic binding protein-like II"/>
    <property type="match status" value="1"/>
</dbReference>
<evidence type="ECO:0000256" key="1">
    <source>
        <dbReference type="ARBA" id="ARBA00006987"/>
    </source>
</evidence>
<dbReference type="Proteomes" id="UP000542125">
    <property type="component" value="Unassembled WGS sequence"/>
</dbReference>
<dbReference type="Gene3D" id="3.40.190.10">
    <property type="entry name" value="Periplasmic binding protein-like II"/>
    <property type="match status" value="1"/>
</dbReference>
<sequence length="322" mass="33728">MLSRRHWLTTVMAAGLATLLFTGAAHAQDGKPTLRIVVPYAAGGATDALARLLAPRLSKELAQHVVVENRAGASGQIGTAAVKAAPPDGNTFLLSIDHAVVVVPLITPTAGYDAMKDFTPVGQVARFQWTFAVPVTSPAKTLTEFVDHTRKHPADANYGVPLHGGVPDIIGTAIDRKAGVLLQPVPFSGSAAVMPQLISGQIAAGVTGEAEGVAMARGGKLRILAVSGTSRSALLPDVPTFEELGFPGVNVNSFTAFFAPKGLPQPLAERFNAALHKVLADDSVKAKIADMPMHLAPTDLEGAKRELTASYAFWNDPKRSKP</sequence>
<accession>A0A7Y9IV32</accession>
<comment type="similarity">
    <text evidence="1">Belongs to the UPF0065 (bug) family.</text>
</comment>
<dbReference type="PANTHER" id="PTHR42928:SF5">
    <property type="entry name" value="BLR1237 PROTEIN"/>
    <property type="match status" value="1"/>
</dbReference>
<evidence type="ECO:0000313" key="4">
    <source>
        <dbReference type="Proteomes" id="UP000542125"/>
    </source>
</evidence>
<dbReference type="InterPro" id="IPR042100">
    <property type="entry name" value="Bug_dom1"/>
</dbReference>
<organism evidence="3 4">
    <name type="scientific">Pigmentiphaga litoralis</name>
    <dbReference type="NCBI Taxonomy" id="516702"/>
    <lineage>
        <taxon>Bacteria</taxon>
        <taxon>Pseudomonadati</taxon>
        <taxon>Pseudomonadota</taxon>
        <taxon>Betaproteobacteria</taxon>
        <taxon>Burkholderiales</taxon>
        <taxon>Alcaligenaceae</taxon>
        <taxon>Pigmentiphaga</taxon>
    </lineage>
</organism>
<dbReference type="PROSITE" id="PS51318">
    <property type="entry name" value="TAT"/>
    <property type="match status" value="1"/>
</dbReference>
<protein>
    <submittedName>
        <fullName evidence="3">Tripartite-type tricarboxylate transporter receptor subunit TctC</fullName>
    </submittedName>
</protein>
<name>A0A7Y9IV32_9BURK</name>
<feature type="chain" id="PRO_5030565679" evidence="2">
    <location>
        <begin position="28"/>
        <end position="322"/>
    </location>
</feature>
<keyword evidence="2" id="KW-0732">Signal</keyword>
<evidence type="ECO:0000256" key="2">
    <source>
        <dbReference type="SAM" id="SignalP"/>
    </source>
</evidence>
<dbReference type="EMBL" id="JACBYR010000001">
    <property type="protein sequence ID" value="NYE83048.1"/>
    <property type="molecule type" value="Genomic_DNA"/>
</dbReference>
<reference evidence="3 4" key="1">
    <citation type="submission" date="2020-07" db="EMBL/GenBank/DDBJ databases">
        <title>Genomic Encyclopedia of Type Strains, Phase IV (KMG-V): Genome sequencing to study the core and pangenomes of soil and plant-associated prokaryotes.</title>
        <authorList>
            <person name="Whitman W."/>
        </authorList>
    </citation>
    <scope>NUCLEOTIDE SEQUENCE [LARGE SCALE GENOMIC DNA]</scope>
    <source>
        <strain evidence="3 4">SAS40</strain>
    </source>
</reference>
<dbReference type="RefSeq" id="WP_257022084.1">
    <property type="nucleotide sequence ID" value="NZ_JACBYR010000001.1"/>
</dbReference>
<dbReference type="PIRSF" id="PIRSF017082">
    <property type="entry name" value="YflP"/>
    <property type="match status" value="1"/>
</dbReference>
<keyword evidence="3" id="KW-0675">Receptor</keyword>